<sequence length="332" mass="39370">MYYHQLYDNVLSRYAAQAETLNIISGYGSGKFLEQVVHDFPHLTINLFIGMTNQGVPRYDHEKYLQLMAINENIVVYYQIEGAPTHMKIYHFINSEDEIKLIGSANFSENGFYHHRELLTETQESLHGLFEAQKVLSIRCDSENVDEKVAFIEQQEDIAKISYEELYHSVPIISKINDNEEVYKTNHNQLNLILKIRNRHFIDSSKVKVIEIMLDEKSDPNWQFSKINAAFDNKEAYITTNKRPYLNEFFPTDATFKVIDEEERCYQMELSGQFNRELRLLNGDWYLLIKEKLGMKEFQPITRKRLEENQMELIVFEKIEEHLFRMFFTSNK</sequence>
<protein>
    <submittedName>
        <fullName evidence="2">NgoFVII family restriction endonuclease</fullName>
    </submittedName>
</protein>
<keyword evidence="2" id="KW-0378">Hydrolase</keyword>
<evidence type="ECO:0000259" key="1">
    <source>
        <dbReference type="Pfam" id="PF09565"/>
    </source>
</evidence>
<name>A0A4R6BFR4_9STAP</name>
<dbReference type="Proteomes" id="UP000295310">
    <property type="component" value="Unassembled WGS sequence"/>
</dbReference>
<proteinExistence type="predicted"/>
<dbReference type="RefSeq" id="WP_133431252.1">
    <property type="nucleotide sequence ID" value="NZ_SCWA01000003.1"/>
</dbReference>
<keyword evidence="2" id="KW-0255">Endonuclease</keyword>
<comment type="caution">
    <text evidence="2">The sequence shown here is derived from an EMBL/GenBank/DDBJ whole genome shotgun (WGS) entry which is preliminary data.</text>
</comment>
<keyword evidence="2" id="KW-0540">Nuclease</keyword>
<dbReference type="InterPro" id="IPR019065">
    <property type="entry name" value="RE_NgoFVII_N"/>
</dbReference>
<evidence type="ECO:0000313" key="2">
    <source>
        <dbReference type="EMBL" id="TDL98659.1"/>
    </source>
</evidence>
<dbReference type="GO" id="GO:0004519">
    <property type="term" value="F:endonuclease activity"/>
    <property type="evidence" value="ECO:0007669"/>
    <property type="project" value="UniProtKB-KW"/>
</dbReference>
<dbReference type="SUPFAM" id="SSF56024">
    <property type="entry name" value="Phospholipase D/nuclease"/>
    <property type="match status" value="1"/>
</dbReference>
<evidence type="ECO:0000313" key="3">
    <source>
        <dbReference type="Proteomes" id="UP000295310"/>
    </source>
</evidence>
<dbReference type="Gene3D" id="3.30.870.10">
    <property type="entry name" value="Endonuclease Chain A"/>
    <property type="match status" value="1"/>
</dbReference>
<dbReference type="CDD" id="cd09117">
    <property type="entry name" value="PLDc_Bfil_DEXD_like"/>
    <property type="match status" value="1"/>
</dbReference>
<dbReference type="OrthoDB" id="2414633at2"/>
<keyword evidence="3" id="KW-1185">Reference proteome</keyword>
<accession>A0A4R6BFR4</accession>
<reference evidence="2 3" key="1">
    <citation type="submission" date="2019-01" db="EMBL/GenBank/DDBJ databases">
        <title>Draft genome sequences of the type strains of six Macrococcus species.</title>
        <authorList>
            <person name="Mazhar S."/>
            <person name="Altermann E."/>
            <person name="Hill C."/>
            <person name="Mcauliffe O."/>
        </authorList>
    </citation>
    <scope>NUCLEOTIDE SEQUENCE [LARGE SCALE GENOMIC DNA]</scope>
    <source>
        <strain evidence="2 3">CCM4811</strain>
    </source>
</reference>
<gene>
    <name evidence="2" type="ORF">ERX27_02465</name>
</gene>
<organism evidence="2 3">
    <name type="scientific">Macrococcus brunensis</name>
    <dbReference type="NCBI Taxonomy" id="198483"/>
    <lineage>
        <taxon>Bacteria</taxon>
        <taxon>Bacillati</taxon>
        <taxon>Bacillota</taxon>
        <taxon>Bacilli</taxon>
        <taxon>Bacillales</taxon>
        <taxon>Staphylococcaceae</taxon>
        <taxon>Macrococcus</taxon>
    </lineage>
</organism>
<feature type="domain" description="Restriction endonuclease type II NgoFVII N-terminal" evidence="1">
    <location>
        <begin position="11"/>
        <end position="146"/>
    </location>
</feature>
<dbReference type="Pfam" id="PF09565">
    <property type="entry name" value="RE_NgoFVII"/>
    <property type="match status" value="1"/>
</dbReference>
<dbReference type="EMBL" id="SCWA01000003">
    <property type="protein sequence ID" value="TDL98659.1"/>
    <property type="molecule type" value="Genomic_DNA"/>
</dbReference>
<dbReference type="AlphaFoldDB" id="A0A4R6BFR4"/>